<dbReference type="InterPro" id="IPR039420">
    <property type="entry name" value="WalR-like"/>
</dbReference>
<keyword evidence="4" id="KW-0804">Transcription</keyword>
<evidence type="ECO:0000256" key="5">
    <source>
        <dbReference type="PROSITE-ProRule" id="PRU00169"/>
    </source>
</evidence>
<dbReference type="RefSeq" id="WP_210025395.1">
    <property type="nucleotide sequence ID" value="NZ_JAGINU010000001.1"/>
</dbReference>
<keyword evidence="3 8" id="KW-0238">DNA-binding</keyword>
<evidence type="ECO:0000256" key="3">
    <source>
        <dbReference type="ARBA" id="ARBA00023125"/>
    </source>
</evidence>
<dbReference type="SMART" id="SM00448">
    <property type="entry name" value="REC"/>
    <property type="match status" value="1"/>
</dbReference>
<dbReference type="CDD" id="cd06170">
    <property type="entry name" value="LuxR_C_like"/>
    <property type="match status" value="1"/>
</dbReference>
<keyword evidence="1 5" id="KW-0597">Phosphoprotein</keyword>
<dbReference type="Pfam" id="PF00072">
    <property type="entry name" value="Response_reg"/>
    <property type="match status" value="1"/>
</dbReference>
<evidence type="ECO:0000256" key="4">
    <source>
        <dbReference type="ARBA" id="ARBA00023163"/>
    </source>
</evidence>
<evidence type="ECO:0000259" key="7">
    <source>
        <dbReference type="PROSITE" id="PS50110"/>
    </source>
</evidence>
<dbReference type="PROSITE" id="PS50110">
    <property type="entry name" value="RESPONSE_REGULATORY"/>
    <property type="match status" value="1"/>
</dbReference>
<keyword evidence="9" id="KW-1185">Reference proteome</keyword>
<dbReference type="SMART" id="SM00421">
    <property type="entry name" value="HTH_LUXR"/>
    <property type="match status" value="1"/>
</dbReference>
<dbReference type="SUPFAM" id="SSF46894">
    <property type="entry name" value="C-terminal effector domain of the bipartite response regulators"/>
    <property type="match status" value="1"/>
</dbReference>
<dbReference type="Gene3D" id="3.40.50.2300">
    <property type="match status" value="1"/>
</dbReference>
<dbReference type="GO" id="GO:0003677">
    <property type="term" value="F:DNA binding"/>
    <property type="evidence" value="ECO:0007669"/>
    <property type="project" value="UniProtKB-KW"/>
</dbReference>
<dbReference type="InterPro" id="IPR000792">
    <property type="entry name" value="Tscrpt_reg_LuxR_C"/>
</dbReference>
<comment type="caution">
    <text evidence="8">The sequence shown here is derived from an EMBL/GenBank/DDBJ whole genome shotgun (WGS) entry which is preliminary data.</text>
</comment>
<dbReference type="PROSITE" id="PS50043">
    <property type="entry name" value="HTH_LUXR_2"/>
    <property type="match status" value="1"/>
</dbReference>
<dbReference type="InterPro" id="IPR016032">
    <property type="entry name" value="Sig_transdc_resp-reg_C-effctor"/>
</dbReference>
<dbReference type="Pfam" id="PF00196">
    <property type="entry name" value="GerE"/>
    <property type="match status" value="1"/>
</dbReference>
<dbReference type="PRINTS" id="PR00038">
    <property type="entry name" value="HTHLUXR"/>
</dbReference>
<keyword evidence="2" id="KW-0805">Transcription regulation</keyword>
<evidence type="ECO:0000313" key="9">
    <source>
        <dbReference type="Proteomes" id="UP001519295"/>
    </source>
</evidence>
<evidence type="ECO:0000259" key="6">
    <source>
        <dbReference type="PROSITE" id="PS50043"/>
    </source>
</evidence>
<evidence type="ECO:0000256" key="2">
    <source>
        <dbReference type="ARBA" id="ARBA00023015"/>
    </source>
</evidence>
<proteinExistence type="predicted"/>
<dbReference type="SUPFAM" id="SSF52172">
    <property type="entry name" value="CheY-like"/>
    <property type="match status" value="1"/>
</dbReference>
<sequence length="210" mass="21768">MSGPVVLLVDDHPIVREGLRSVLSAAGVVVAGEAGDAEAAVRLARELRPDVVLMDLRLPGRSGLEATADIVAAGSARVLVLTTFDTDADVLRAIEAGAVGYLLKDTPSDQLVAGVRAAAAGATVLGPEAADRLARAVRAPRPPALTAREEQVLRGVARGASNPQIARELAIGEATVKSHLIRVFEKLHVEDRTAAVVAALRLGLLQLPDP</sequence>
<dbReference type="InterPro" id="IPR011006">
    <property type="entry name" value="CheY-like_superfamily"/>
</dbReference>
<dbReference type="InterPro" id="IPR001789">
    <property type="entry name" value="Sig_transdc_resp-reg_receiver"/>
</dbReference>
<feature type="modified residue" description="4-aspartylphosphate" evidence="5">
    <location>
        <position position="55"/>
    </location>
</feature>
<evidence type="ECO:0000256" key="1">
    <source>
        <dbReference type="ARBA" id="ARBA00022553"/>
    </source>
</evidence>
<dbReference type="EMBL" id="JAGINU010000001">
    <property type="protein sequence ID" value="MBP2365486.1"/>
    <property type="molecule type" value="Genomic_DNA"/>
</dbReference>
<accession>A0ABS4VNY5</accession>
<evidence type="ECO:0000313" key="8">
    <source>
        <dbReference type="EMBL" id="MBP2365486.1"/>
    </source>
</evidence>
<feature type="domain" description="Response regulatory" evidence="7">
    <location>
        <begin position="5"/>
        <end position="119"/>
    </location>
</feature>
<gene>
    <name evidence="8" type="ORF">JOF36_001182</name>
</gene>
<dbReference type="PANTHER" id="PTHR43214">
    <property type="entry name" value="TWO-COMPONENT RESPONSE REGULATOR"/>
    <property type="match status" value="1"/>
</dbReference>
<organism evidence="8 9">
    <name type="scientific">Pseudonocardia parietis</name>
    <dbReference type="NCBI Taxonomy" id="570936"/>
    <lineage>
        <taxon>Bacteria</taxon>
        <taxon>Bacillati</taxon>
        <taxon>Actinomycetota</taxon>
        <taxon>Actinomycetes</taxon>
        <taxon>Pseudonocardiales</taxon>
        <taxon>Pseudonocardiaceae</taxon>
        <taxon>Pseudonocardia</taxon>
    </lineage>
</organism>
<dbReference type="PROSITE" id="PS00622">
    <property type="entry name" value="HTH_LUXR_1"/>
    <property type="match status" value="1"/>
</dbReference>
<name>A0ABS4VNY5_9PSEU</name>
<dbReference type="InterPro" id="IPR058245">
    <property type="entry name" value="NreC/VraR/RcsB-like_REC"/>
</dbReference>
<feature type="domain" description="HTH luxR-type" evidence="6">
    <location>
        <begin position="138"/>
        <end position="203"/>
    </location>
</feature>
<reference evidence="8 9" key="1">
    <citation type="submission" date="2021-03" db="EMBL/GenBank/DDBJ databases">
        <title>Sequencing the genomes of 1000 actinobacteria strains.</title>
        <authorList>
            <person name="Klenk H.-P."/>
        </authorList>
    </citation>
    <scope>NUCLEOTIDE SEQUENCE [LARGE SCALE GENOMIC DNA]</scope>
    <source>
        <strain evidence="8 9">DSM 45256</strain>
    </source>
</reference>
<dbReference type="PANTHER" id="PTHR43214:SF24">
    <property type="entry name" value="TRANSCRIPTIONAL REGULATORY PROTEIN NARL-RELATED"/>
    <property type="match status" value="1"/>
</dbReference>
<dbReference type="Proteomes" id="UP001519295">
    <property type="component" value="Unassembled WGS sequence"/>
</dbReference>
<dbReference type="CDD" id="cd17535">
    <property type="entry name" value="REC_NarL-like"/>
    <property type="match status" value="1"/>
</dbReference>
<protein>
    <submittedName>
        <fullName evidence="8">DNA-binding NarL/FixJ family response regulator</fullName>
    </submittedName>
</protein>